<evidence type="ECO:0000313" key="2">
    <source>
        <dbReference type="EMBL" id="WNH53449.1"/>
    </source>
</evidence>
<reference evidence="2 3" key="1">
    <citation type="submission" date="2022-12" db="EMBL/GenBank/DDBJ databases">
        <title>Two new species, Stenotrophomonas aracearum and Stenotrophomonas oahuensis, isolated from Anthurium (Araceae family) in Hawaii.</title>
        <authorList>
            <person name="Chunag S.C."/>
            <person name="Dobhal S."/>
            <person name="Alvarez A."/>
            <person name="Arif M."/>
        </authorList>
    </citation>
    <scope>NUCLEOTIDE SEQUENCE [LARGE SCALE GENOMIC DNA]</scope>
    <source>
        <strain evidence="2 3">A5586</strain>
    </source>
</reference>
<dbReference type="Proteomes" id="UP001302072">
    <property type="component" value="Chromosome"/>
</dbReference>
<sequence length="109" mass="12168">MPTTFEGLDIQPAYQPSEDTTVGELQDREISRRFSQMLVEQLIERWQTGDCIALKVETTRRIIRVTGAVRSQALYDQIHEVINPINQAQAGAVDSSGVKIDSALAPRAR</sequence>
<protein>
    <recommendedName>
        <fullName evidence="4">BON domain-containing protein</fullName>
    </recommendedName>
</protein>
<keyword evidence="3" id="KW-1185">Reference proteome</keyword>
<accession>A0ABY9YR88</accession>
<evidence type="ECO:0000313" key="3">
    <source>
        <dbReference type="Proteomes" id="UP001302072"/>
    </source>
</evidence>
<proteinExistence type="predicted"/>
<organism evidence="2 3">
    <name type="scientific">Stenotrophomonas oahuensis</name>
    <dbReference type="NCBI Taxonomy" id="3003271"/>
    <lineage>
        <taxon>Bacteria</taxon>
        <taxon>Pseudomonadati</taxon>
        <taxon>Pseudomonadota</taxon>
        <taxon>Gammaproteobacteria</taxon>
        <taxon>Lysobacterales</taxon>
        <taxon>Lysobacteraceae</taxon>
        <taxon>Stenotrophomonas</taxon>
    </lineage>
</organism>
<evidence type="ECO:0000256" key="1">
    <source>
        <dbReference type="SAM" id="MobiDB-lite"/>
    </source>
</evidence>
<dbReference type="RefSeq" id="WP_311192598.1">
    <property type="nucleotide sequence ID" value="NZ_CP115541.1"/>
</dbReference>
<feature type="region of interest" description="Disordered" evidence="1">
    <location>
        <begin position="1"/>
        <end position="22"/>
    </location>
</feature>
<gene>
    <name evidence="2" type="ORF">PDM29_03990</name>
</gene>
<name>A0ABY9YR88_9GAMM</name>
<dbReference type="EMBL" id="CP115541">
    <property type="protein sequence ID" value="WNH53449.1"/>
    <property type="molecule type" value="Genomic_DNA"/>
</dbReference>
<evidence type="ECO:0008006" key="4">
    <source>
        <dbReference type="Google" id="ProtNLM"/>
    </source>
</evidence>